<evidence type="ECO:0000313" key="5">
    <source>
        <dbReference type="EMBL" id="KAK2713493.1"/>
    </source>
</evidence>
<dbReference type="PANTHER" id="PTHR43107:SF15">
    <property type="entry name" value="FATTY ACID TRANSPORT PROTEIN 3, ISOFORM A"/>
    <property type="match status" value="1"/>
</dbReference>
<dbReference type="AlphaFoldDB" id="A0AA88HQS7"/>
<dbReference type="GO" id="GO:0004467">
    <property type="term" value="F:long-chain fatty acid-CoA ligase activity"/>
    <property type="evidence" value="ECO:0007669"/>
    <property type="project" value="TreeGrafter"/>
</dbReference>
<keyword evidence="2" id="KW-0436">Ligase</keyword>
<dbReference type="GO" id="GO:0005324">
    <property type="term" value="F:long-chain fatty acid transmembrane transporter activity"/>
    <property type="evidence" value="ECO:0007669"/>
    <property type="project" value="TreeGrafter"/>
</dbReference>
<evidence type="ECO:0000256" key="2">
    <source>
        <dbReference type="ARBA" id="ARBA00022598"/>
    </source>
</evidence>
<accession>A0AA88HQS7</accession>
<name>A0AA88HQS7_ARTSF</name>
<dbReference type="GO" id="GO:0005886">
    <property type="term" value="C:plasma membrane"/>
    <property type="evidence" value="ECO:0007669"/>
    <property type="project" value="TreeGrafter"/>
</dbReference>
<dbReference type="GO" id="GO:0005789">
    <property type="term" value="C:endoplasmic reticulum membrane"/>
    <property type="evidence" value="ECO:0007669"/>
    <property type="project" value="TreeGrafter"/>
</dbReference>
<reference evidence="5" key="1">
    <citation type="submission" date="2023-07" db="EMBL/GenBank/DDBJ databases">
        <title>Chromosome-level genome assembly of Artemia franciscana.</title>
        <authorList>
            <person name="Jo E."/>
        </authorList>
    </citation>
    <scope>NUCLEOTIDE SEQUENCE</scope>
    <source>
        <tissue evidence="5">Whole body</tissue>
    </source>
</reference>
<evidence type="ECO:0000256" key="3">
    <source>
        <dbReference type="ARBA" id="ARBA00022741"/>
    </source>
</evidence>
<dbReference type="Proteomes" id="UP001187531">
    <property type="component" value="Unassembled WGS sequence"/>
</dbReference>
<comment type="caution">
    <text evidence="5">The sequence shown here is derived from an EMBL/GenBank/DDBJ whole genome shotgun (WGS) entry which is preliminary data.</text>
</comment>
<evidence type="ECO:0000313" key="6">
    <source>
        <dbReference type="Proteomes" id="UP001187531"/>
    </source>
</evidence>
<comment type="similarity">
    <text evidence="1">Belongs to the ATP-dependent AMP-binding enzyme family.</text>
</comment>
<dbReference type="GO" id="GO:0044539">
    <property type="term" value="P:long-chain fatty acid import into cell"/>
    <property type="evidence" value="ECO:0007669"/>
    <property type="project" value="TreeGrafter"/>
</dbReference>
<protein>
    <submittedName>
        <fullName evidence="5">Uncharacterized protein</fullName>
    </submittedName>
</protein>
<evidence type="ECO:0000256" key="1">
    <source>
        <dbReference type="ARBA" id="ARBA00006432"/>
    </source>
</evidence>
<sequence length="93" mass="10505">MYFGDDNSEGRAGMTAILDNDDSLDLDELAAGLKQALPPYARPLFVRSVKEMDMTGTYMLRKDKLFMFDSKADKYVPLTEQVYSDILSGKVRL</sequence>
<dbReference type="PANTHER" id="PTHR43107">
    <property type="entry name" value="LONG-CHAIN FATTY ACID TRANSPORT PROTEIN"/>
    <property type="match status" value="1"/>
</dbReference>
<dbReference type="GO" id="GO:0005524">
    <property type="term" value="F:ATP binding"/>
    <property type="evidence" value="ECO:0007669"/>
    <property type="project" value="UniProtKB-KW"/>
</dbReference>
<evidence type="ECO:0000256" key="4">
    <source>
        <dbReference type="ARBA" id="ARBA00022840"/>
    </source>
</evidence>
<organism evidence="5 6">
    <name type="scientific">Artemia franciscana</name>
    <name type="common">Brine shrimp</name>
    <name type="synonym">Artemia sanfranciscana</name>
    <dbReference type="NCBI Taxonomy" id="6661"/>
    <lineage>
        <taxon>Eukaryota</taxon>
        <taxon>Metazoa</taxon>
        <taxon>Ecdysozoa</taxon>
        <taxon>Arthropoda</taxon>
        <taxon>Crustacea</taxon>
        <taxon>Branchiopoda</taxon>
        <taxon>Anostraca</taxon>
        <taxon>Artemiidae</taxon>
        <taxon>Artemia</taxon>
    </lineage>
</organism>
<proteinExistence type="inferred from homology"/>
<gene>
    <name evidence="5" type="ORF">QYM36_009386</name>
</gene>
<keyword evidence="3" id="KW-0547">Nucleotide-binding</keyword>
<keyword evidence="4" id="KW-0067">ATP-binding</keyword>
<dbReference type="EMBL" id="JAVRJZ010000014">
    <property type="protein sequence ID" value="KAK2713493.1"/>
    <property type="molecule type" value="Genomic_DNA"/>
</dbReference>
<dbReference type="SUPFAM" id="SSF56801">
    <property type="entry name" value="Acetyl-CoA synthetase-like"/>
    <property type="match status" value="1"/>
</dbReference>
<keyword evidence="6" id="KW-1185">Reference proteome</keyword>